<dbReference type="Proteomes" id="UP000198356">
    <property type="component" value="Unassembled WGS sequence"/>
</dbReference>
<accession>A0A239L1K5</accession>
<reference evidence="1 2" key="1">
    <citation type="submission" date="2017-06" db="EMBL/GenBank/DDBJ databases">
        <authorList>
            <person name="Kim H.J."/>
            <person name="Triplett B.A."/>
        </authorList>
    </citation>
    <scope>NUCLEOTIDE SEQUENCE [LARGE SCALE GENOMIC DNA]</scope>
    <source>
        <strain evidence="1 2">DSM 18704</strain>
    </source>
</reference>
<evidence type="ECO:0000313" key="1">
    <source>
        <dbReference type="EMBL" id="SNT24487.1"/>
    </source>
</evidence>
<organism evidence="1 2">
    <name type="scientific">Granulicella rosea</name>
    <dbReference type="NCBI Taxonomy" id="474952"/>
    <lineage>
        <taxon>Bacteria</taxon>
        <taxon>Pseudomonadati</taxon>
        <taxon>Acidobacteriota</taxon>
        <taxon>Terriglobia</taxon>
        <taxon>Terriglobales</taxon>
        <taxon>Acidobacteriaceae</taxon>
        <taxon>Granulicella</taxon>
    </lineage>
</organism>
<gene>
    <name evidence="1" type="ORF">SAMN05421770_10650</name>
</gene>
<proteinExistence type="predicted"/>
<dbReference type="EMBL" id="FZOU01000006">
    <property type="protein sequence ID" value="SNT24487.1"/>
    <property type="molecule type" value="Genomic_DNA"/>
</dbReference>
<name>A0A239L1K5_9BACT</name>
<dbReference type="OrthoDB" id="532567at2"/>
<sequence>MKTELDIDDMPDEVDFSRGERGRFAGRLPADATLVVIEPDVAKAFPTASEVNSALRILMKAAAAVEIPSTRKAS</sequence>
<protein>
    <submittedName>
        <fullName evidence="1">Uncharacterized protein</fullName>
    </submittedName>
</protein>
<dbReference type="AlphaFoldDB" id="A0A239L1K5"/>
<keyword evidence="2" id="KW-1185">Reference proteome</keyword>
<evidence type="ECO:0000313" key="2">
    <source>
        <dbReference type="Proteomes" id="UP000198356"/>
    </source>
</evidence>
<dbReference type="RefSeq" id="WP_089409397.1">
    <property type="nucleotide sequence ID" value="NZ_FZOU01000006.1"/>
</dbReference>